<reference evidence="4" key="2">
    <citation type="submission" date="2025-09" db="UniProtKB">
        <authorList>
            <consortium name="Ensembl"/>
        </authorList>
    </citation>
    <scope>IDENTIFICATION</scope>
</reference>
<evidence type="ECO:0000256" key="2">
    <source>
        <dbReference type="SAM" id="Coils"/>
    </source>
</evidence>
<protein>
    <submittedName>
        <fullName evidence="4">Uncharacterized protein</fullName>
    </submittedName>
</protein>
<accession>A0A8C5R5S6</accession>
<dbReference type="Gene3D" id="3.30.70.1820">
    <property type="entry name" value="L1 transposable element, RRM domain"/>
    <property type="match status" value="1"/>
</dbReference>
<proteinExistence type="inferred from homology"/>
<evidence type="ECO:0000313" key="4">
    <source>
        <dbReference type="Ensembl" id="ENSLLEP00000046048.1"/>
    </source>
</evidence>
<dbReference type="AlphaFoldDB" id="A0A8C5R5S6"/>
<evidence type="ECO:0000313" key="5">
    <source>
        <dbReference type="Proteomes" id="UP000694569"/>
    </source>
</evidence>
<organism evidence="4 5">
    <name type="scientific">Leptobrachium leishanense</name>
    <name type="common">Leishan spiny toad</name>
    <dbReference type="NCBI Taxonomy" id="445787"/>
    <lineage>
        <taxon>Eukaryota</taxon>
        <taxon>Metazoa</taxon>
        <taxon>Chordata</taxon>
        <taxon>Craniata</taxon>
        <taxon>Vertebrata</taxon>
        <taxon>Euteleostomi</taxon>
        <taxon>Amphibia</taxon>
        <taxon>Batrachia</taxon>
        <taxon>Anura</taxon>
        <taxon>Pelobatoidea</taxon>
        <taxon>Megophryidae</taxon>
        <taxon>Leptobrachium</taxon>
    </lineage>
</organism>
<evidence type="ECO:0000256" key="3">
    <source>
        <dbReference type="SAM" id="MobiDB-lite"/>
    </source>
</evidence>
<feature type="compositionally biased region" description="Basic and acidic residues" evidence="3">
    <location>
        <begin position="258"/>
        <end position="267"/>
    </location>
</feature>
<dbReference type="PANTHER" id="PTHR11505">
    <property type="entry name" value="L1 TRANSPOSABLE ELEMENT-RELATED"/>
    <property type="match status" value="1"/>
</dbReference>
<dbReference type="GeneTree" id="ENSGT01010000228629"/>
<dbReference type="Proteomes" id="UP000694569">
    <property type="component" value="Unplaced"/>
</dbReference>
<dbReference type="InterPro" id="IPR004244">
    <property type="entry name" value="Transposase_22"/>
</dbReference>
<keyword evidence="2" id="KW-0175">Coiled coil</keyword>
<name>A0A8C5R5S6_9ANUR</name>
<keyword evidence="5" id="KW-1185">Reference proteome</keyword>
<dbReference type="Ensembl" id="ENSLLET00000047882.1">
    <property type="protein sequence ID" value="ENSLLEP00000046048.1"/>
    <property type="gene ID" value="ENSLLEG00000029214.1"/>
</dbReference>
<reference evidence="4" key="1">
    <citation type="submission" date="2025-08" db="UniProtKB">
        <authorList>
            <consortium name="Ensembl"/>
        </authorList>
    </citation>
    <scope>IDENTIFICATION</scope>
</reference>
<dbReference type="InterPro" id="IPR042566">
    <property type="entry name" value="L1_C"/>
</dbReference>
<evidence type="ECO:0000256" key="1">
    <source>
        <dbReference type="ARBA" id="ARBA00061640"/>
    </source>
</evidence>
<dbReference type="FunFam" id="3.30.70.1820:FF:000002">
    <property type="entry name" value="LINE-1 retrotransposable element ORF1 protein"/>
    <property type="match status" value="1"/>
</dbReference>
<comment type="similarity">
    <text evidence="1">Belongs to the transposase 22 family.</text>
</comment>
<dbReference type="Gene3D" id="3.30.250.20">
    <property type="entry name" value="L1 transposable element, C-terminal domain"/>
    <property type="match status" value="1"/>
</dbReference>
<feature type="coiled-coil region" evidence="2">
    <location>
        <begin position="53"/>
        <end position="87"/>
    </location>
</feature>
<dbReference type="OrthoDB" id="9909646at2759"/>
<sequence length="267" mass="30560">MSTAGLEAVMSRMADLLGDLSATLTARLDTVAMAIRSDIKEIGERTNKLESKMAEFAEAHNTMAAQVETLEEQLKVTMLKLTDMEDRSRRHNLKIRGIPDAVTPSQLPSYVTDMFQTLLPDTTLDSLLFDRIHRLPKPPSAPTKAPRDVILRLHYFKPREDILKALRDPEALEPEYGHISVFPDLSKATLQQRRNLRHITTILRGNDIGYRWGFPTRLLVTCNSTTHVVTSVEEGDKLLREWGYWEHPPQSTQRASTRRLDPEWHKR</sequence>
<feature type="region of interest" description="Disordered" evidence="3">
    <location>
        <begin position="248"/>
        <end position="267"/>
    </location>
</feature>